<protein>
    <submittedName>
        <fullName evidence="2">Peptidyl-prolyl cis-trans isomerase</fullName>
    </submittedName>
</protein>
<dbReference type="Gene3D" id="2.40.100.10">
    <property type="entry name" value="Cyclophilin-like"/>
    <property type="match status" value="1"/>
</dbReference>
<dbReference type="InterPro" id="IPR002130">
    <property type="entry name" value="Cyclophilin-type_PPIase_dom"/>
</dbReference>
<accession>A0A8X6J4Q1</accession>
<keyword evidence="2" id="KW-0413">Isomerase</keyword>
<gene>
    <name evidence="2" type="primary">NCL1_27223</name>
    <name evidence="2" type="ORF">TNCT_597661</name>
</gene>
<evidence type="ECO:0000313" key="3">
    <source>
        <dbReference type="Proteomes" id="UP000887116"/>
    </source>
</evidence>
<keyword evidence="3" id="KW-1185">Reference proteome</keyword>
<sequence length="46" mass="5223">MTVNKKYAPRCFLDIEIDGENAGRIIIQLFSDVCPITCENFRALCT</sequence>
<feature type="non-terminal residue" evidence="2">
    <location>
        <position position="46"/>
    </location>
</feature>
<dbReference type="SUPFAM" id="SSF50891">
    <property type="entry name" value="Cyclophilin-like"/>
    <property type="match status" value="1"/>
</dbReference>
<dbReference type="Proteomes" id="UP000887116">
    <property type="component" value="Unassembled WGS sequence"/>
</dbReference>
<dbReference type="OrthoDB" id="407558at2759"/>
<dbReference type="GO" id="GO:0006457">
    <property type="term" value="P:protein folding"/>
    <property type="evidence" value="ECO:0007669"/>
    <property type="project" value="TreeGrafter"/>
</dbReference>
<dbReference type="PANTHER" id="PTHR11071:SF565">
    <property type="entry name" value="MOCA-CYP, ISOFORM A"/>
    <property type="match status" value="1"/>
</dbReference>
<dbReference type="PANTHER" id="PTHR11071">
    <property type="entry name" value="PEPTIDYL-PROLYL CIS-TRANS ISOMERASE"/>
    <property type="match status" value="1"/>
</dbReference>
<dbReference type="GO" id="GO:0016018">
    <property type="term" value="F:cyclosporin A binding"/>
    <property type="evidence" value="ECO:0007669"/>
    <property type="project" value="TreeGrafter"/>
</dbReference>
<dbReference type="AlphaFoldDB" id="A0A8X6J4Q1"/>
<name>A0A8X6J4Q1_TRICU</name>
<organism evidence="2 3">
    <name type="scientific">Trichonephila clavata</name>
    <name type="common">Joro spider</name>
    <name type="synonym">Nephila clavata</name>
    <dbReference type="NCBI Taxonomy" id="2740835"/>
    <lineage>
        <taxon>Eukaryota</taxon>
        <taxon>Metazoa</taxon>
        <taxon>Ecdysozoa</taxon>
        <taxon>Arthropoda</taxon>
        <taxon>Chelicerata</taxon>
        <taxon>Arachnida</taxon>
        <taxon>Araneae</taxon>
        <taxon>Araneomorphae</taxon>
        <taxon>Entelegynae</taxon>
        <taxon>Araneoidea</taxon>
        <taxon>Nephilidae</taxon>
        <taxon>Trichonephila</taxon>
    </lineage>
</organism>
<dbReference type="EMBL" id="BMAO01036347">
    <property type="protein sequence ID" value="GFR09953.1"/>
    <property type="molecule type" value="Genomic_DNA"/>
</dbReference>
<dbReference type="GO" id="GO:0005739">
    <property type="term" value="C:mitochondrion"/>
    <property type="evidence" value="ECO:0007669"/>
    <property type="project" value="TreeGrafter"/>
</dbReference>
<dbReference type="PROSITE" id="PS50072">
    <property type="entry name" value="CSA_PPIASE_2"/>
    <property type="match status" value="1"/>
</dbReference>
<dbReference type="InterPro" id="IPR029000">
    <property type="entry name" value="Cyclophilin-like_dom_sf"/>
</dbReference>
<comment type="caution">
    <text evidence="2">The sequence shown here is derived from an EMBL/GenBank/DDBJ whole genome shotgun (WGS) entry which is preliminary data.</text>
</comment>
<reference evidence="2" key="1">
    <citation type="submission" date="2020-07" db="EMBL/GenBank/DDBJ databases">
        <title>Multicomponent nature underlies the extraordinary mechanical properties of spider dragline silk.</title>
        <authorList>
            <person name="Kono N."/>
            <person name="Nakamura H."/>
            <person name="Mori M."/>
            <person name="Yoshida Y."/>
            <person name="Ohtoshi R."/>
            <person name="Malay A.D."/>
            <person name="Moran D.A.P."/>
            <person name="Tomita M."/>
            <person name="Numata K."/>
            <person name="Arakawa K."/>
        </authorList>
    </citation>
    <scope>NUCLEOTIDE SEQUENCE</scope>
</reference>
<dbReference type="GO" id="GO:0003755">
    <property type="term" value="F:peptidyl-prolyl cis-trans isomerase activity"/>
    <property type="evidence" value="ECO:0007669"/>
    <property type="project" value="InterPro"/>
</dbReference>
<dbReference type="Pfam" id="PF00160">
    <property type="entry name" value="Pro_isomerase"/>
    <property type="match status" value="1"/>
</dbReference>
<evidence type="ECO:0000313" key="2">
    <source>
        <dbReference type="EMBL" id="GFR09953.1"/>
    </source>
</evidence>
<proteinExistence type="predicted"/>
<evidence type="ECO:0000259" key="1">
    <source>
        <dbReference type="PROSITE" id="PS50072"/>
    </source>
</evidence>
<feature type="domain" description="PPIase cyclophilin-type" evidence="1">
    <location>
        <begin position="12"/>
        <end position="46"/>
    </location>
</feature>